<evidence type="ECO:0000256" key="1">
    <source>
        <dbReference type="SAM" id="MobiDB-lite"/>
    </source>
</evidence>
<keyword evidence="4" id="KW-1185">Reference proteome</keyword>
<feature type="transmembrane region" description="Helical" evidence="2">
    <location>
        <begin position="945"/>
        <end position="972"/>
    </location>
</feature>
<keyword evidence="2" id="KW-0812">Transmembrane</keyword>
<evidence type="ECO:0000313" key="4">
    <source>
        <dbReference type="Proteomes" id="UP001055115"/>
    </source>
</evidence>
<proteinExistence type="predicted"/>
<dbReference type="EMBL" id="BQXU01000030">
    <property type="protein sequence ID" value="GKT49543.1"/>
    <property type="molecule type" value="Genomic_DNA"/>
</dbReference>
<reference evidence="3 4" key="1">
    <citation type="submission" date="2022-03" db="EMBL/GenBank/DDBJ databases">
        <title>Genome data of Colletotrichum spp.</title>
        <authorList>
            <person name="Utami Y.D."/>
            <person name="Hiruma K."/>
        </authorList>
    </citation>
    <scope>NUCLEOTIDE SEQUENCE [LARGE SCALE GENOMIC DNA]</scope>
    <source>
        <strain evidence="3 4">MAFF 239500</strain>
    </source>
</reference>
<dbReference type="AlphaFoldDB" id="A0AA37PC74"/>
<comment type="caution">
    <text evidence="3">The sequence shown here is derived from an EMBL/GenBank/DDBJ whole genome shotgun (WGS) entry which is preliminary data.</text>
</comment>
<accession>A0AA37PC74</accession>
<feature type="transmembrane region" description="Helical" evidence="2">
    <location>
        <begin position="557"/>
        <end position="582"/>
    </location>
</feature>
<gene>
    <name evidence="3" type="ORF">ColSpa_09725</name>
</gene>
<feature type="transmembrane region" description="Helical" evidence="2">
    <location>
        <begin position="178"/>
        <end position="198"/>
    </location>
</feature>
<organism evidence="3 4">
    <name type="scientific">Colletotrichum spaethianum</name>
    <dbReference type="NCBI Taxonomy" id="700344"/>
    <lineage>
        <taxon>Eukaryota</taxon>
        <taxon>Fungi</taxon>
        <taxon>Dikarya</taxon>
        <taxon>Ascomycota</taxon>
        <taxon>Pezizomycotina</taxon>
        <taxon>Sordariomycetes</taxon>
        <taxon>Hypocreomycetidae</taxon>
        <taxon>Glomerellales</taxon>
        <taxon>Glomerellaceae</taxon>
        <taxon>Colletotrichum</taxon>
        <taxon>Colletotrichum spaethianum species complex</taxon>
    </lineage>
</organism>
<dbReference type="GeneID" id="73330527"/>
<sequence>MKPSHNIISAYFFLPPPRAATKAVEQTVEAQGTEKAVDNLAEAEAVEKTTDEVEDTGQQETDSSQNLEERLGEETPQRVELLLGTLCEVVLLGSSLTSLGLGLGVLLDATIRVQGTDTAIQLGQDLATLLDKRLNILHKLLLVTLLLGLALGCLNLLRNHLADRTQTVEALLNESADALGQLAVGLSLLAGLLLLFGLSRNFLNLGDVLEQGDVSDNTVLGVNNVVVAVDLLARANGHLAGSKLADDVSIFIDNLTLAVDTAAFHRTLFLRKVLEKGDMADHTILGVDDVVILVDLLASTNAELTAGKHAQGLTGLANDLTLLVDGLAFHGTLRLGNILKELDVADNASLGVDDVVVFVDDLAGASLDLSRGKLADDIAILVNDITAAVDLTALHGTLLPLGSGFGLPAFSLTEEVAIAIKDVAILVDGAPEKGLSVTLNKTANNVSRRSNNGSVLGDGTSRKLRERTLLCTLTVALRDELSTADDVARLAADVTLLVAHAANQLLDITLDDTAVDGTVLVDNVASLVDALACKGRVINHDRRLGFRLRLRLRLPTLGLANGIAALVKNVTLVINLLALQLLRVTLNDATNNVAIEENMTVRFNSRTREVLKRRGLSKLFTLSLRNRLSLSNDLAGIVPDLATLISLAADKVLEDTRNNTANSFALVVDEVTSLVDLGTLEDGELGLADDAAALVDDIALGVDGHANEVGRITFGDAANRGVVENDLALIINLGTRELLEWLKELVASNSDSALIFGDGGADGAQDALNVVLDGGLGSGVGRGGNINIRDVTSLCILGRIFDTLFSTLSILNALSALNAFSVRELGVLGNLGLILRVLLVGPVFSRCVLRSVNARLKLGLRVEGDLGDGNVGSLDILGKLALQVVGDLRHGYVKGSNVVGDSTSLLCSVVLDGLSTLSLLLDGLSIHLLQVILSVKGRLLRQICLVALGIFSLCLGVFAAACGLTVVCLRLLGVLQDTSKEASERVLLRAALLRLTTAKGSSDTTQKTPLRALLRLTAAKDASKDTALAFAQTDALCQITNKCLYCAVNGVDDALDTLGGAHDAEAAATTLLALTALGQLTERKRLADDATVFADDIASRGDNVADKLASLAFCDLTDSLAGLIYHLSRLADNTGNKVLTMLLNILFDRLLNLRQGELKLEELPLEALVPARATE</sequence>
<evidence type="ECO:0000313" key="3">
    <source>
        <dbReference type="EMBL" id="GKT49543.1"/>
    </source>
</evidence>
<feature type="region of interest" description="Disordered" evidence="1">
    <location>
        <begin position="46"/>
        <end position="73"/>
    </location>
</feature>
<name>A0AA37PC74_9PEZI</name>
<keyword evidence="2" id="KW-0472">Membrane</keyword>
<dbReference type="RefSeq" id="XP_049131893.1">
    <property type="nucleotide sequence ID" value="XM_049275936.1"/>
</dbReference>
<protein>
    <submittedName>
        <fullName evidence="3">Uncharacterized protein</fullName>
    </submittedName>
</protein>
<dbReference type="Proteomes" id="UP001055115">
    <property type="component" value="Unassembled WGS sequence"/>
</dbReference>
<evidence type="ECO:0000256" key="2">
    <source>
        <dbReference type="SAM" id="Phobius"/>
    </source>
</evidence>
<feature type="transmembrane region" description="Helical" evidence="2">
    <location>
        <begin position="140"/>
        <end position="158"/>
    </location>
</feature>
<keyword evidence="2" id="KW-1133">Transmembrane helix</keyword>